<proteinExistence type="predicted"/>
<evidence type="ECO:0000313" key="2">
    <source>
        <dbReference type="Proteomes" id="UP000314294"/>
    </source>
</evidence>
<name>A0A4Z2HD70_9TELE</name>
<comment type="caution">
    <text evidence="1">The sequence shown here is derived from an EMBL/GenBank/DDBJ whole genome shotgun (WGS) entry which is preliminary data.</text>
</comment>
<keyword evidence="2" id="KW-1185">Reference proteome</keyword>
<accession>A0A4Z2HD70</accession>
<dbReference type="EMBL" id="SRLO01000266">
    <property type="protein sequence ID" value="TNN63818.1"/>
    <property type="molecule type" value="Genomic_DNA"/>
</dbReference>
<reference evidence="1 2" key="1">
    <citation type="submission" date="2019-03" db="EMBL/GenBank/DDBJ databases">
        <title>First draft genome of Liparis tanakae, snailfish: a comprehensive survey of snailfish specific genes.</title>
        <authorList>
            <person name="Kim W."/>
            <person name="Song I."/>
            <person name="Jeong J.-H."/>
            <person name="Kim D."/>
            <person name="Kim S."/>
            <person name="Ryu S."/>
            <person name="Song J.Y."/>
            <person name="Lee S.K."/>
        </authorList>
    </citation>
    <scope>NUCLEOTIDE SEQUENCE [LARGE SCALE GENOMIC DNA]</scope>
    <source>
        <tissue evidence="1">Muscle</tissue>
    </source>
</reference>
<evidence type="ECO:0000313" key="1">
    <source>
        <dbReference type="EMBL" id="TNN63818.1"/>
    </source>
</evidence>
<protein>
    <submittedName>
        <fullName evidence="1">Uncharacterized protein</fullName>
    </submittedName>
</protein>
<dbReference type="AlphaFoldDB" id="A0A4Z2HD70"/>
<sequence length="234" mass="26672">MASRFLKTFSLTHYSNYSMHINTTAKAKDGLVRSALFSHLEVVSIEDVSELLRRELQELFRDNNLLTVINDVAELLPQEVAASLHNVYYVELIGYRRQLLQLSFVTETESNVPAKLARWSTLLHFKKKHGTRDDDDASFLGTSSHPHILTSSFLSLQSDLAEAWPISQCDNNHVYVNWVWGEWRHETRCWKLDFVPLQRVKRAGSRLHAAGGSLLSGVPSLVSFFSRSTRQDGN</sequence>
<dbReference type="Proteomes" id="UP000314294">
    <property type="component" value="Unassembled WGS sequence"/>
</dbReference>
<gene>
    <name evidence="1" type="ORF">EYF80_026020</name>
</gene>
<organism evidence="1 2">
    <name type="scientific">Liparis tanakae</name>
    <name type="common">Tanaka's snailfish</name>
    <dbReference type="NCBI Taxonomy" id="230148"/>
    <lineage>
        <taxon>Eukaryota</taxon>
        <taxon>Metazoa</taxon>
        <taxon>Chordata</taxon>
        <taxon>Craniata</taxon>
        <taxon>Vertebrata</taxon>
        <taxon>Euteleostomi</taxon>
        <taxon>Actinopterygii</taxon>
        <taxon>Neopterygii</taxon>
        <taxon>Teleostei</taxon>
        <taxon>Neoteleostei</taxon>
        <taxon>Acanthomorphata</taxon>
        <taxon>Eupercaria</taxon>
        <taxon>Perciformes</taxon>
        <taxon>Cottioidei</taxon>
        <taxon>Cottales</taxon>
        <taxon>Liparidae</taxon>
        <taxon>Liparis</taxon>
    </lineage>
</organism>